<dbReference type="KEGG" id="tng:GSTEN00035724G001"/>
<feature type="compositionally biased region" description="Basic residues" evidence="6">
    <location>
        <begin position="890"/>
        <end position="899"/>
    </location>
</feature>
<dbReference type="GO" id="GO:0099536">
    <property type="term" value="P:synaptic signaling"/>
    <property type="evidence" value="ECO:0007669"/>
    <property type="project" value="TreeGrafter"/>
</dbReference>
<dbReference type="GO" id="GO:0005886">
    <property type="term" value="C:plasma membrane"/>
    <property type="evidence" value="ECO:0007669"/>
    <property type="project" value="TreeGrafter"/>
</dbReference>
<feature type="region of interest" description="Disordered" evidence="6">
    <location>
        <begin position="825"/>
        <end position="902"/>
    </location>
</feature>
<evidence type="ECO:0000313" key="8">
    <source>
        <dbReference type="EMBL" id="CAG13173.1"/>
    </source>
</evidence>
<dbReference type="SMART" id="SM00291">
    <property type="entry name" value="ZnF_ZZ"/>
    <property type="match status" value="1"/>
</dbReference>
<dbReference type="EMBL" id="CAAE01015123">
    <property type="protein sequence ID" value="CAG13173.1"/>
    <property type="molecule type" value="Genomic_DNA"/>
</dbReference>
<dbReference type="FunFam" id="3.30.60.90:FF:000002">
    <property type="entry name" value="Dystrobrevin alpha"/>
    <property type="match status" value="1"/>
</dbReference>
<evidence type="ECO:0000256" key="6">
    <source>
        <dbReference type="SAM" id="MobiDB-lite"/>
    </source>
</evidence>
<feature type="compositionally biased region" description="Basic and acidic residues" evidence="6">
    <location>
        <begin position="826"/>
        <end position="841"/>
    </location>
</feature>
<dbReference type="PANTHER" id="PTHR12268">
    <property type="entry name" value="E3 UBIQUITIN-PROTEIN LIGASE KCMF1"/>
    <property type="match status" value="1"/>
</dbReference>
<dbReference type="PROSITE" id="PS01357">
    <property type="entry name" value="ZF_ZZ_1"/>
    <property type="match status" value="1"/>
</dbReference>
<dbReference type="Pfam" id="PF09068">
    <property type="entry name" value="EF-hand_2"/>
    <property type="match status" value="1"/>
</dbReference>
<dbReference type="Gene3D" id="6.10.140.70">
    <property type="match status" value="1"/>
</dbReference>
<dbReference type="Pfam" id="PF09069">
    <property type="entry name" value="EF-hand_3"/>
    <property type="match status" value="1"/>
</dbReference>
<dbReference type="SUPFAM" id="SSF57850">
    <property type="entry name" value="RING/U-box"/>
    <property type="match status" value="1"/>
</dbReference>
<evidence type="ECO:0000256" key="3">
    <source>
        <dbReference type="ARBA" id="ARBA00022833"/>
    </source>
</evidence>
<dbReference type="InterPro" id="IPR043145">
    <property type="entry name" value="Znf_ZZ_sf"/>
</dbReference>
<feature type="compositionally biased region" description="Basic residues" evidence="6">
    <location>
        <begin position="475"/>
        <end position="486"/>
    </location>
</feature>
<dbReference type="CDD" id="cd02334">
    <property type="entry name" value="ZZ_dystrophin"/>
    <property type="match status" value="1"/>
</dbReference>
<dbReference type="InterPro" id="IPR015154">
    <property type="entry name" value="EF-hand_dom_typ2"/>
</dbReference>
<keyword evidence="2 4" id="KW-0863">Zinc-finger</keyword>
<dbReference type="PROSITE" id="PS50135">
    <property type="entry name" value="ZF_ZZ_2"/>
    <property type="match status" value="1"/>
</dbReference>
<feature type="compositionally biased region" description="Low complexity" evidence="6">
    <location>
        <begin position="555"/>
        <end position="566"/>
    </location>
</feature>
<dbReference type="GO" id="GO:0045202">
    <property type="term" value="C:synapse"/>
    <property type="evidence" value="ECO:0007669"/>
    <property type="project" value="TreeGrafter"/>
</dbReference>
<feature type="compositionally biased region" description="Gly residues" evidence="6">
    <location>
        <begin position="680"/>
        <end position="692"/>
    </location>
</feature>
<organism evidence="8">
    <name type="scientific">Tetraodon nigroviridis</name>
    <name type="common">Spotted green pufferfish</name>
    <name type="synonym">Chelonodon nigroviridis</name>
    <dbReference type="NCBI Taxonomy" id="99883"/>
    <lineage>
        <taxon>Eukaryota</taxon>
        <taxon>Metazoa</taxon>
        <taxon>Chordata</taxon>
        <taxon>Craniata</taxon>
        <taxon>Vertebrata</taxon>
        <taxon>Euteleostomi</taxon>
        <taxon>Actinopterygii</taxon>
        <taxon>Neopterygii</taxon>
        <taxon>Teleostei</taxon>
        <taxon>Neoteleostei</taxon>
        <taxon>Acanthomorphata</taxon>
        <taxon>Eupercaria</taxon>
        <taxon>Tetraodontiformes</taxon>
        <taxon>Tetradontoidea</taxon>
        <taxon>Tetraodontidae</taxon>
        <taxon>Tetraodon</taxon>
    </lineage>
</organism>
<evidence type="ECO:0000256" key="1">
    <source>
        <dbReference type="ARBA" id="ARBA00022723"/>
    </source>
</evidence>
<dbReference type="InterPro" id="IPR015153">
    <property type="entry name" value="EF-hand_dom_typ1"/>
</dbReference>
<dbReference type="Gene3D" id="3.30.60.90">
    <property type="match status" value="1"/>
</dbReference>
<dbReference type="Gene3D" id="1.10.238.10">
    <property type="entry name" value="EF-hand"/>
    <property type="match status" value="2"/>
</dbReference>
<feature type="compositionally biased region" description="Low complexity" evidence="6">
    <location>
        <begin position="669"/>
        <end position="679"/>
    </location>
</feature>
<dbReference type="OrthoDB" id="6019271at2759"/>
<reference evidence="8" key="1">
    <citation type="journal article" date="2004" name="Nature">
        <title>Genome duplication in the teleost fish Tetraodon nigroviridis reveals the early vertebrate proto-karyotype.</title>
        <authorList>
            <person name="Jaillon O."/>
            <person name="Aury J.-M."/>
            <person name="Brunet F."/>
            <person name="Petit J.-L."/>
            <person name="Stange-Thomann N."/>
            <person name="Mauceli E."/>
            <person name="Bouneau L."/>
            <person name="Fischer C."/>
            <person name="Ozouf-Costaz C."/>
            <person name="Bernot A."/>
            <person name="Nicaud S."/>
            <person name="Jaffe D."/>
            <person name="Fisher S."/>
            <person name="Lutfalla G."/>
            <person name="Dossat C."/>
            <person name="Segurens B."/>
            <person name="Dasilva C."/>
            <person name="Salanoubat M."/>
            <person name="Levy M."/>
            <person name="Boudet N."/>
            <person name="Castellano S."/>
            <person name="Anthouard V."/>
            <person name="Jubin C."/>
            <person name="Castelli V."/>
            <person name="Katinka M."/>
            <person name="Vacherie B."/>
            <person name="Biemont C."/>
            <person name="Skalli Z."/>
            <person name="Cattolico L."/>
            <person name="Poulain J."/>
            <person name="De Berardinis V."/>
            <person name="Cruaud C."/>
            <person name="Duprat S."/>
            <person name="Brottier P."/>
            <person name="Coutanceau J.-P."/>
            <person name="Gouzy J."/>
            <person name="Parra G."/>
            <person name="Lardier G."/>
            <person name="Chapple C."/>
            <person name="McKernan K.J."/>
            <person name="McEwan P."/>
            <person name="Bosak S."/>
            <person name="Kellis M."/>
            <person name="Volff J.-N."/>
            <person name="Guigo R."/>
            <person name="Zody M.C."/>
            <person name="Mesirov J."/>
            <person name="Lindblad-Toh K."/>
            <person name="Birren B."/>
            <person name="Nusbaum C."/>
            <person name="Kahn D."/>
            <person name="Robinson-Rechavi M."/>
            <person name="Laudet V."/>
            <person name="Schachter V."/>
            <person name="Quetier F."/>
            <person name="Saurin W."/>
            <person name="Scarpelli C."/>
            <person name="Wincker P."/>
            <person name="Lander E.S."/>
            <person name="Weissenbach J."/>
            <person name="Roest Crollius H."/>
        </authorList>
    </citation>
    <scope>NUCLEOTIDE SEQUENCE [LARGE SCALE GENOMIC DNA]</scope>
</reference>
<sequence>MIEEGSKRGKAMVEKRQLFMEMRAQNFDVIRLSTYRTACKLRFVQKRCNRKCACALEGLKPWGGSPAGMCLTTVYAHKHAAVHLVDVWNMIEAFRDNGLNTLEHHSEINVSRLETILSSIYYQLNKRLPTTHQINVEQSIGLLLNFMVATYDSESHGKLTVFSVKAMLATMCGGKIVDKLRYIFSQISDSSGLMMFAKFDQFLREVLKLPTAVFEGPSFGYTEHSVRTCFPQQVCNVSPPVLKREKKILLNTFLDVLMADPPPQCLVWLPLMHRLANVENVFHPVECSYCRSESMMGFRYRCQQCHGYQLCQSCFWRGHANGPHSNQHQMKEHSSWKSPAKKLSHAISKSLGCVPIGEPPHPVFPEQAERPQELTHTVFSFAHPWHPQSAETGGQQHEQHNAHVLRGPHTYQKMMMELELDGVSGADAGVGAAAVAGQAPAAVRVSTRVTVASSRQFVEPVRRSHRAPEAVGAQSRRKRPPGRSFRRSSGVRLEHEQASQPTPEKAQQNPTLLTELRLLRHRKDELERRMSALQESRRELMVQLEGLMRLLKSQSGGSPHSSPSHSAGCSMPMPIRSTSAGSTPTHTPQDCLAGVGGDVLEAFAQGVPRNLRNDLLVAADSITNTMSSLVKELHSVDDGGDEDEANMRNGGDRGARRICRALGPRARRPAAGGPCSASGASGGELAGRGGGGRGEKRTEAPGASQSEQGRTWDSGTPEDLRRMPSNTVTTAFKGSDYTDAPGSRMGESTIVDVDLMAEDQPASAAYKVSKPGRKRKQFPGEGCGSFTDAGAVGRSHPGLGRLAMSQVYNGDADPHRGRMSDACFPKQERREVENRSPRDSPHSSSSSSSSCRAEDSPQGRSWSPPQENGLQAGLEEQDPEKDKDDNLTLSRKKRGRRKLERPTKCESQACVLSVSAHVKNPRGRAGPRPIQDGRVNSNIRAGTNLNWRGEVFSPPYKPTDLGSLDRFADVEHKEDDGVDSVKTEVRVLFLFLCRAFGSFPLFDRLGAHGGWTVFCCMNSNNYPVLNLSSCEGSPFAVAQNVLPRFVNSHS</sequence>
<protein>
    <submittedName>
        <fullName evidence="8">(spotted green pufferfish) hypothetical protein</fullName>
    </submittedName>
</protein>
<dbReference type="SUPFAM" id="SSF47473">
    <property type="entry name" value="EF-hand"/>
    <property type="match status" value="2"/>
</dbReference>
<feature type="region of interest" description="Disordered" evidence="6">
    <location>
        <begin position="552"/>
        <end position="586"/>
    </location>
</feature>
<comment type="caution">
    <text evidence="8">The sequence shown here is derived from an EMBL/GenBank/DDBJ whole genome shotgun (WGS) entry which is preliminary data.</text>
</comment>
<keyword evidence="5" id="KW-0175">Coiled coil</keyword>
<feature type="coiled-coil region" evidence="5">
    <location>
        <begin position="516"/>
        <end position="543"/>
    </location>
</feature>
<feature type="compositionally biased region" description="Polar residues" evidence="6">
    <location>
        <begin position="703"/>
        <end position="714"/>
    </location>
</feature>
<proteinExistence type="predicted"/>
<feature type="compositionally biased region" description="Polar residues" evidence="6">
    <location>
        <begin position="576"/>
        <end position="586"/>
    </location>
</feature>
<name>Q4REK9_TETNG</name>
<feature type="compositionally biased region" description="Polar residues" evidence="6">
    <location>
        <begin position="498"/>
        <end position="510"/>
    </location>
</feature>
<dbReference type="PANTHER" id="PTHR12268:SF22">
    <property type="entry name" value="DYSTROBREVIN BETA"/>
    <property type="match status" value="1"/>
</dbReference>
<feature type="region of interest" description="Disordered" evidence="6">
    <location>
        <begin position="664"/>
        <end position="744"/>
    </location>
</feature>
<evidence type="ECO:0000256" key="4">
    <source>
        <dbReference type="PROSITE-ProRule" id="PRU00228"/>
    </source>
</evidence>
<dbReference type="InterPro" id="IPR000433">
    <property type="entry name" value="Znf_ZZ"/>
</dbReference>
<accession>Q4REK9</accession>
<dbReference type="GO" id="GO:0008270">
    <property type="term" value="F:zinc ion binding"/>
    <property type="evidence" value="ECO:0007669"/>
    <property type="project" value="UniProtKB-KW"/>
</dbReference>
<dbReference type="Pfam" id="PF00569">
    <property type="entry name" value="ZZ"/>
    <property type="match status" value="1"/>
</dbReference>
<keyword evidence="3" id="KW-0862">Zinc</keyword>
<evidence type="ECO:0000256" key="5">
    <source>
        <dbReference type="SAM" id="Coils"/>
    </source>
</evidence>
<evidence type="ECO:0000259" key="7">
    <source>
        <dbReference type="PROSITE" id="PS50135"/>
    </source>
</evidence>
<evidence type="ECO:0000256" key="2">
    <source>
        <dbReference type="ARBA" id="ARBA00022771"/>
    </source>
</evidence>
<dbReference type="FunFam" id="1.10.238.10:FF:000014">
    <property type="entry name" value="Dystrobrevin alpha"/>
    <property type="match status" value="1"/>
</dbReference>
<feature type="region of interest" description="Disordered" evidence="6">
    <location>
        <begin position="455"/>
        <end position="512"/>
    </location>
</feature>
<gene>
    <name evidence="8" type="ORF">GSTENG00035724001</name>
</gene>
<reference evidence="8" key="2">
    <citation type="submission" date="2004-02" db="EMBL/GenBank/DDBJ databases">
        <authorList>
            <consortium name="Genoscope"/>
            <consortium name="Whitehead Institute Centre for Genome Research"/>
        </authorList>
    </citation>
    <scope>NUCLEOTIDE SEQUENCE</scope>
</reference>
<dbReference type="InterPro" id="IPR011992">
    <property type="entry name" value="EF-hand-dom_pair"/>
</dbReference>
<feature type="compositionally biased region" description="Polar residues" evidence="6">
    <location>
        <begin position="858"/>
        <end position="869"/>
    </location>
</feature>
<dbReference type="InterPro" id="IPR050774">
    <property type="entry name" value="KCMF1/Dystrophin"/>
</dbReference>
<feature type="region of interest" description="Disordered" evidence="6">
    <location>
        <begin position="917"/>
        <end position="936"/>
    </location>
</feature>
<dbReference type="CDD" id="cd16244">
    <property type="entry name" value="EFh_DTN"/>
    <property type="match status" value="1"/>
</dbReference>
<dbReference type="AlphaFoldDB" id="Q4REK9"/>
<keyword evidence="1" id="KW-0479">Metal-binding</keyword>
<feature type="domain" description="ZZ-type" evidence="7">
    <location>
        <begin position="282"/>
        <end position="338"/>
    </location>
</feature>